<dbReference type="GeneID" id="64630110"/>
<feature type="transmembrane region" description="Helical" evidence="1">
    <location>
        <begin position="44"/>
        <end position="61"/>
    </location>
</feature>
<keyword evidence="1" id="KW-0472">Membrane</keyword>
<dbReference type="EMBL" id="JABBWG010000023">
    <property type="protein sequence ID" value="KAG1813617.1"/>
    <property type="molecule type" value="Genomic_DNA"/>
</dbReference>
<dbReference type="AlphaFoldDB" id="A0A9P7JBZ2"/>
<evidence type="ECO:0000256" key="1">
    <source>
        <dbReference type="SAM" id="Phobius"/>
    </source>
</evidence>
<gene>
    <name evidence="2" type="ORF">BJ212DRAFT_1366123</name>
</gene>
<dbReference type="OrthoDB" id="10452066at2759"/>
<sequence>MTVALVYPCALTPWLLAIFLRHLKLEIKCKSTRVAMYHTKEMPILVGYAVFYFILPYFEVFG</sequence>
<proteinExistence type="predicted"/>
<evidence type="ECO:0000313" key="2">
    <source>
        <dbReference type="EMBL" id="KAG1813617.1"/>
    </source>
</evidence>
<accession>A0A9P7JBZ2</accession>
<keyword evidence="1" id="KW-0812">Transmembrane</keyword>
<dbReference type="Proteomes" id="UP000807769">
    <property type="component" value="Unassembled WGS sequence"/>
</dbReference>
<evidence type="ECO:0000313" key="3">
    <source>
        <dbReference type="Proteomes" id="UP000807769"/>
    </source>
</evidence>
<feature type="transmembrane region" description="Helical" evidence="1">
    <location>
        <begin position="6"/>
        <end position="23"/>
    </location>
</feature>
<comment type="caution">
    <text evidence="2">The sequence shown here is derived from an EMBL/GenBank/DDBJ whole genome shotgun (WGS) entry which is preliminary data.</text>
</comment>
<organism evidence="2 3">
    <name type="scientific">Suillus subaureus</name>
    <dbReference type="NCBI Taxonomy" id="48587"/>
    <lineage>
        <taxon>Eukaryota</taxon>
        <taxon>Fungi</taxon>
        <taxon>Dikarya</taxon>
        <taxon>Basidiomycota</taxon>
        <taxon>Agaricomycotina</taxon>
        <taxon>Agaricomycetes</taxon>
        <taxon>Agaricomycetidae</taxon>
        <taxon>Boletales</taxon>
        <taxon>Suillineae</taxon>
        <taxon>Suillaceae</taxon>
        <taxon>Suillus</taxon>
    </lineage>
</organism>
<keyword evidence="3" id="KW-1185">Reference proteome</keyword>
<name>A0A9P7JBZ2_9AGAM</name>
<keyword evidence="1" id="KW-1133">Transmembrane helix</keyword>
<protein>
    <submittedName>
        <fullName evidence="2">Uncharacterized protein</fullName>
    </submittedName>
</protein>
<dbReference type="RefSeq" id="XP_041191378.1">
    <property type="nucleotide sequence ID" value="XM_041336093.1"/>
</dbReference>
<reference evidence="2" key="1">
    <citation type="journal article" date="2020" name="New Phytol.">
        <title>Comparative genomics reveals dynamic genome evolution in host specialist ectomycorrhizal fungi.</title>
        <authorList>
            <person name="Lofgren L.A."/>
            <person name="Nguyen N.H."/>
            <person name="Vilgalys R."/>
            <person name="Ruytinx J."/>
            <person name="Liao H.L."/>
            <person name="Branco S."/>
            <person name="Kuo A."/>
            <person name="LaButti K."/>
            <person name="Lipzen A."/>
            <person name="Andreopoulos W."/>
            <person name="Pangilinan J."/>
            <person name="Riley R."/>
            <person name="Hundley H."/>
            <person name="Na H."/>
            <person name="Barry K."/>
            <person name="Grigoriev I.V."/>
            <person name="Stajich J.E."/>
            <person name="Kennedy P.G."/>
        </authorList>
    </citation>
    <scope>NUCLEOTIDE SEQUENCE</scope>
    <source>
        <strain evidence="2">MN1</strain>
    </source>
</reference>